<dbReference type="Gene3D" id="1.10.286.20">
    <property type="match status" value="1"/>
</dbReference>
<evidence type="ECO:0000256" key="5">
    <source>
        <dbReference type="ARBA" id="ARBA00025453"/>
    </source>
</evidence>
<dbReference type="AlphaFoldDB" id="A0A9X1SVM3"/>
<dbReference type="EMBL" id="JAJOMB010000013">
    <property type="protein sequence ID" value="MCD5313809.1"/>
    <property type="molecule type" value="Genomic_DNA"/>
</dbReference>
<protein>
    <recommendedName>
        <fullName evidence="2 6">Elongation factor Ts</fullName>
        <shortName evidence="6">EF-Ts</shortName>
    </recommendedName>
</protein>
<dbReference type="PANTHER" id="PTHR11741:SF0">
    <property type="entry name" value="ELONGATION FACTOR TS, MITOCHONDRIAL"/>
    <property type="match status" value="1"/>
</dbReference>
<dbReference type="FunFam" id="1.10.8.10:FF:000001">
    <property type="entry name" value="Elongation factor Ts"/>
    <property type="match status" value="1"/>
</dbReference>
<dbReference type="InterPro" id="IPR009060">
    <property type="entry name" value="UBA-like_sf"/>
</dbReference>
<dbReference type="InterPro" id="IPR036402">
    <property type="entry name" value="EF-Ts_dimer_sf"/>
</dbReference>
<dbReference type="Gene3D" id="3.30.479.20">
    <property type="entry name" value="Elongation factor Ts, dimerisation domain"/>
    <property type="match status" value="2"/>
</dbReference>
<dbReference type="CDD" id="cd14275">
    <property type="entry name" value="UBA_EF-Ts"/>
    <property type="match status" value="1"/>
</dbReference>
<dbReference type="GO" id="GO:0005737">
    <property type="term" value="C:cytoplasm"/>
    <property type="evidence" value="ECO:0007669"/>
    <property type="project" value="UniProtKB-SubCell"/>
</dbReference>
<evidence type="ECO:0000256" key="1">
    <source>
        <dbReference type="ARBA" id="ARBA00005532"/>
    </source>
</evidence>
<feature type="region of interest" description="Involved in Mg(2+) ion dislocation from EF-Tu" evidence="6">
    <location>
        <begin position="80"/>
        <end position="83"/>
    </location>
</feature>
<gene>
    <name evidence="6 8" type="primary">tsf</name>
    <name evidence="8" type="ORF">LR394_23150</name>
</gene>
<sequence>MANYTAADVKKLRDSTGAGMLDCKNALVESDGDYDKAVEYLRVKGQKGVAKRESRTTSQGAVAAHTEAGVGVLIELDCETDFVSKGEKFATLLQQVLDQAVAVKAADVDSLLKSELADGRTVQGLLDDGNASIGEKIELRAVARLEAPAVASYLHRTSPDLPPQVGVLFGASGESDVVRDIAMHIAALPPKFLTRDQVPADVVENERRVAEATAREEGKPEGALPKIVEGRVSGFFKENALVEQKFAKDQGKTVQKVLDEAGITAVGFYRFRVGV</sequence>
<evidence type="ECO:0000256" key="6">
    <source>
        <dbReference type="HAMAP-Rule" id="MF_00050"/>
    </source>
</evidence>
<evidence type="ECO:0000259" key="7">
    <source>
        <dbReference type="Pfam" id="PF00889"/>
    </source>
</evidence>
<comment type="subcellular location">
    <subcellularLocation>
        <location evidence="6">Cytoplasm</location>
    </subcellularLocation>
</comment>
<dbReference type="InterPro" id="IPR001816">
    <property type="entry name" value="Transl_elong_EFTs/EF1B"/>
</dbReference>
<dbReference type="InterPro" id="IPR014039">
    <property type="entry name" value="Transl_elong_EFTs/EF1B_dimer"/>
</dbReference>
<evidence type="ECO:0000313" key="8">
    <source>
        <dbReference type="EMBL" id="MCD5313809.1"/>
    </source>
</evidence>
<dbReference type="NCBIfam" id="TIGR00116">
    <property type="entry name" value="tsf"/>
    <property type="match status" value="1"/>
</dbReference>
<dbReference type="Pfam" id="PF00889">
    <property type="entry name" value="EF_TS"/>
    <property type="match status" value="1"/>
</dbReference>
<name>A0A9X1SVM3_9ACTN</name>
<proteinExistence type="inferred from homology"/>
<dbReference type="InterPro" id="IPR018101">
    <property type="entry name" value="Transl_elong_Ts_CS"/>
</dbReference>
<dbReference type="GO" id="GO:0003746">
    <property type="term" value="F:translation elongation factor activity"/>
    <property type="evidence" value="ECO:0007669"/>
    <property type="project" value="UniProtKB-UniRule"/>
</dbReference>
<evidence type="ECO:0000256" key="4">
    <source>
        <dbReference type="ARBA" id="ARBA00022917"/>
    </source>
</evidence>
<evidence type="ECO:0000313" key="9">
    <source>
        <dbReference type="Proteomes" id="UP001138997"/>
    </source>
</evidence>
<comment type="function">
    <text evidence="5 6">Associates with the EF-Tu.GDP complex and induces the exchange of GDP to GTP. It remains bound to the aminoacyl-tRNA.EF-Tu.GTP complex up to the GTP hydrolysis stage on the ribosome.</text>
</comment>
<dbReference type="SUPFAM" id="SSF54713">
    <property type="entry name" value="Elongation factor Ts (EF-Ts), dimerisation domain"/>
    <property type="match status" value="1"/>
</dbReference>
<keyword evidence="9" id="KW-1185">Reference proteome</keyword>
<dbReference type="Proteomes" id="UP001138997">
    <property type="component" value="Unassembled WGS sequence"/>
</dbReference>
<accession>A0A9X1SVM3</accession>
<dbReference type="PANTHER" id="PTHR11741">
    <property type="entry name" value="ELONGATION FACTOR TS"/>
    <property type="match status" value="1"/>
</dbReference>
<keyword evidence="4 6" id="KW-0648">Protein biosynthesis</keyword>
<reference evidence="8" key="1">
    <citation type="submission" date="2021-11" db="EMBL/GenBank/DDBJ databases">
        <title>Streptomyces corallinus and Kineosporia corallina sp. nov., two new coral-derived marine actinobacteria.</title>
        <authorList>
            <person name="Buangrab K."/>
            <person name="Sutthacheep M."/>
            <person name="Yeemin T."/>
            <person name="Harunari E."/>
            <person name="Igarashi Y."/>
            <person name="Sripreechasak P."/>
            <person name="Kanchanasin P."/>
            <person name="Tanasupawat S."/>
            <person name="Phongsopitanun W."/>
        </authorList>
    </citation>
    <scope>NUCLEOTIDE SEQUENCE</scope>
    <source>
        <strain evidence="8">JCM 31032</strain>
    </source>
</reference>
<keyword evidence="3 6" id="KW-0251">Elongation factor</keyword>
<keyword evidence="6" id="KW-0963">Cytoplasm</keyword>
<dbReference type="Gene3D" id="1.10.8.10">
    <property type="entry name" value="DNA helicase RuvA subunit, C-terminal domain"/>
    <property type="match status" value="1"/>
</dbReference>
<dbReference type="RefSeq" id="WP_231445443.1">
    <property type="nucleotide sequence ID" value="NZ_JAJOMB010000013.1"/>
</dbReference>
<dbReference type="HAMAP" id="MF_00050">
    <property type="entry name" value="EF_Ts"/>
    <property type="match status" value="1"/>
</dbReference>
<organism evidence="8 9">
    <name type="scientific">Kineosporia babensis</name>
    <dbReference type="NCBI Taxonomy" id="499548"/>
    <lineage>
        <taxon>Bacteria</taxon>
        <taxon>Bacillati</taxon>
        <taxon>Actinomycetota</taxon>
        <taxon>Actinomycetes</taxon>
        <taxon>Kineosporiales</taxon>
        <taxon>Kineosporiaceae</taxon>
        <taxon>Kineosporia</taxon>
    </lineage>
</organism>
<evidence type="ECO:0000256" key="2">
    <source>
        <dbReference type="ARBA" id="ARBA00016956"/>
    </source>
</evidence>
<dbReference type="SUPFAM" id="SSF46934">
    <property type="entry name" value="UBA-like"/>
    <property type="match status" value="1"/>
</dbReference>
<dbReference type="FunFam" id="1.10.286.20:FF:000001">
    <property type="entry name" value="Elongation factor Ts"/>
    <property type="match status" value="1"/>
</dbReference>
<evidence type="ECO:0000256" key="3">
    <source>
        <dbReference type="ARBA" id="ARBA00022768"/>
    </source>
</evidence>
<comment type="caution">
    <text evidence="8">The sequence shown here is derived from an EMBL/GenBank/DDBJ whole genome shotgun (WGS) entry which is preliminary data.</text>
</comment>
<dbReference type="PROSITE" id="PS01126">
    <property type="entry name" value="EF_TS_1"/>
    <property type="match status" value="1"/>
</dbReference>
<comment type="similarity">
    <text evidence="1 6">Belongs to the EF-Ts family.</text>
</comment>
<feature type="domain" description="Translation elongation factor EFTs/EF1B dimerisation" evidence="7">
    <location>
        <begin position="71"/>
        <end position="274"/>
    </location>
</feature>